<dbReference type="InterPro" id="IPR017871">
    <property type="entry name" value="ABC_transporter-like_CS"/>
</dbReference>
<evidence type="ECO:0000259" key="5">
    <source>
        <dbReference type="PROSITE" id="PS50893"/>
    </source>
</evidence>
<dbReference type="PROSITE" id="PS00211">
    <property type="entry name" value="ABC_TRANSPORTER_1"/>
    <property type="match status" value="1"/>
</dbReference>
<dbReference type="InterPro" id="IPR050086">
    <property type="entry name" value="MetN_ABC_transporter-like"/>
</dbReference>
<dbReference type="GeneID" id="41339457"/>
<dbReference type="Pfam" id="PF00005">
    <property type="entry name" value="ABC_tran"/>
    <property type="match status" value="1"/>
</dbReference>
<dbReference type="InterPro" id="IPR027417">
    <property type="entry name" value="P-loop_NTPase"/>
</dbReference>
<keyword evidence="3" id="KW-0547">Nucleotide-binding</keyword>
<dbReference type="PROSITE" id="PS50893">
    <property type="entry name" value="ABC_TRANSPORTER_2"/>
    <property type="match status" value="1"/>
</dbReference>
<evidence type="ECO:0000256" key="1">
    <source>
        <dbReference type="ARBA" id="ARBA00005417"/>
    </source>
</evidence>
<dbReference type="AlphaFoldDB" id="A0A553IGH8"/>
<reference evidence="6 7" key="1">
    <citation type="submission" date="2019-07" db="EMBL/GenBank/DDBJ databases">
        <title>Genome sequence of Acholeplasma laidlawii strain with increased resistance to erythromycin.</title>
        <authorList>
            <person name="Medvedeva E.S."/>
            <person name="Baranova N.B."/>
            <person name="Siniagina M.N."/>
            <person name="Mouzykantov A."/>
            <person name="Chernova O.A."/>
            <person name="Chernov V.M."/>
        </authorList>
    </citation>
    <scope>NUCLEOTIDE SEQUENCE [LARGE SCALE GENOMIC DNA]</scope>
    <source>
        <strain evidence="6 7">PG8REry</strain>
    </source>
</reference>
<dbReference type="SUPFAM" id="SSF52540">
    <property type="entry name" value="P-loop containing nucleoside triphosphate hydrolases"/>
    <property type="match status" value="1"/>
</dbReference>
<name>A0A553IGH8_ACHLA</name>
<dbReference type="GO" id="GO:0005524">
    <property type="term" value="F:ATP binding"/>
    <property type="evidence" value="ECO:0007669"/>
    <property type="project" value="UniProtKB-KW"/>
</dbReference>
<accession>A0A553IGH8</accession>
<evidence type="ECO:0000256" key="3">
    <source>
        <dbReference type="ARBA" id="ARBA00022741"/>
    </source>
</evidence>
<sequence length="234" mass="25986">MLLEVKKLNKSFNPTKAVNDVSFSLSKGEILSIIGPSGSGKSTLLKLIGGLERLDSGDIYINNIHIGSASKKEKKIAQEHIGFIFQDFALFDHLSIKDNIGLASKVVYKKDKTWIDSETNRLLSLFGLSDKRLNYPLTLSGGEKQRIAIARALITKPSILLFDEPTSALDQASIGDLVAIIKDLKKEDIGILIVTHDLNFAKQVSDRLLFMRDSSIIFNRDMVDVKDIHTVFDL</sequence>
<dbReference type="PANTHER" id="PTHR43166">
    <property type="entry name" value="AMINO ACID IMPORT ATP-BINDING PROTEIN"/>
    <property type="match status" value="1"/>
</dbReference>
<evidence type="ECO:0000313" key="7">
    <source>
        <dbReference type="Proteomes" id="UP000315938"/>
    </source>
</evidence>
<organism evidence="6 7">
    <name type="scientific">Acholeplasma laidlawii</name>
    <dbReference type="NCBI Taxonomy" id="2148"/>
    <lineage>
        <taxon>Bacteria</taxon>
        <taxon>Bacillati</taxon>
        <taxon>Mycoplasmatota</taxon>
        <taxon>Mollicutes</taxon>
        <taxon>Acholeplasmatales</taxon>
        <taxon>Acholeplasmataceae</taxon>
        <taxon>Acholeplasma</taxon>
    </lineage>
</organism>
<dbReference type="Gene3D" id="3.40.50.300">
    <property type="entry name" value="P-loop containing nucleotide triphosphate hydrolases"/>
    <property type="match status" value="1"/>
</dbReference>
<evidence type="ECO:0000256" key="2">
    <source>
        <dbReference type="ARBA" id="ARBA00022448"/>
    </source>
</evidence>
<dbReference type="GO" id="GO:0016887">
    <property type="term" value="F:ATP hydrolysis activity"/>
    <property type="evidence" value="ECO:0007669"/>
    <property type="project" value="InterPro"/>
</dbReference>
<keyword evidence="4 6" id="KW-0067">ATP-binding</keyword>
<comment type="similarity">
    <text evidence="1">Belongs to the ABC transporter superfamily.</text>
</comment>
<keyword evidence="2" id="KW-0813">Transport</keyword>
<dbReference type="InterPro" id="IPR003439">
    <property type="entry name" value="ABC_transporter-like_ATP-bd"/>
</dbReference>
<dbReference type="RefSeq" id="WP_012243251.1">
    <property type="nucleotide sequence ID" value="NZ_JACAOE010000002.1"/>
</dbReference>
<dbReference type="SMART" id="SM00382">
    <property type="entry name" value="AAA"/>
    <property type="match status" value="1"/>
</dbReference>
<feature type="domain" description="ABC transporter" evidence="5">
    <location>
        <begin position="3"/>
        <end position="234"/>
    </location>
</feature>
<protein>
    <submittedName>
        <fullName evidence="6">Amino acid ABC transporter ATP-binding protein</fullName>
    </submittedName>
</protein>
<dbReference type="PANTHER" id="PTHR43166:SF4">
    <property type="entry name" value="PHOSPHONATES IMPORT ATP-BINDING PROTEIN PHNC"/>
    <property type="match status" value="1"/>
</dbReference>
<proteinExistence type="inferred from homology"/>
<gene>
    <name evidence="6" type="ORF">FNV44_06175</name>
</gene>
<dbReference type="InterPro" id="IPR003593">
    <property type="entry name" value="AAA+_ATPase"/>
</dbReference>
<comment type="caution">
    <text evidence="6">The sequence shown here is derived from an EMBL/GenBank/DDBJ whole genome shotgun (WGS) entry which is preliminary data.</text>
</comment>
<dbReference type="Proteomes" id="UP000315938">
    <property type="component" value="Unassembled WGS sequence"/>
</dbReference>
<evidence type="ECO:0000313" key="6">
    <source>
        <dbReference type="EMBL" id="TRX99287.1"/>
    </source>
</evidence>
<dbReference type="EMBL" id="VKID01000002">
    <property type="protein sequence ID" value="TRX99287.1"/>
    <property type="molecule type" value="Genomic_DNA"/>
</dbReference>
<evidence type="ECO:0000256" key="4">
    <source>
        <dbReference type="ARBA" id="ARBA00022840"/>
    </source>
</evidence>